<organism evidence="4 5">
    <name type="scientific">Allosediminivita pacifica</name>
    <dbReference type="NCBI Taxonomy" id="1267769"/>
    <lineage>
        <taxon>Bacteria</taxon>
        <taxon>Pseudomonadati</taxon>
        <taxon>Pseudomonadota</taxon>
        <taxon>Alphaproteobacteria</taxon>
        <taxon>Rhodobacterales</taxon>
        <taxon>Paracoccaceae</taxon>
        <taxon>Allosediminivita</taxon>
    </lineage>
</organism>
<reference evidence="4 5" key="1">
    <citation type="submission" date="2018-04" db="EMBL/GenBank/DDBJ databases">
        <title>Genomic Encyclopedia of Archaeal and Bacterial Type Strains, Phase II (KMG-II): from individual species to whole genera.</title>
        <authorList>
            <person name="Goeker M."/>
        </authorList>
    </citation>
    <scope>NUCLEOTIDE SEQUENCE [LARGE SCALE GENOMIC DNA]</scope>
    <source>
        <strain evidence="4 5">DSM 29329</strain>
    </source>
</reference>
<keyword evidence="5" id="KW-1185">Reference proteome</keyword>
<dbReference type="Gene3D" id="3.40.50.1820">
    <property type="entry name" value="alpha/beta hydrolase"/>
    <property type="match status" value="1"/>
</dbReference>
<dbReference type="Pfam" id="PF07859">
    <property type="entry name" value="Abhydrolase_3"/>
    <property type="match status" value="1"/>
</dbReference>
<gene>
    <name evidence="4" type="ORF">C8N44_12157</name>
</gene>
<proteinExistence type="inferred from homology"/>
<dbReference type="PANTHER" id="PTHR48081:SF8">
    <property type="entry name" value="ALPHA_BETA HYDROLASE FOLD-3 DOMAIN-CONTAINING PROTEIN-RELATED"/>
    <property type="match status" value="1"/>
</dbReference>
<dbReference type="OrthoDB" id="9806180at2"/>
<keyword evidence="2" id="KW-0378">Hydrolase</keyword>
<dbReference type="InterPro" id="IPR013094">
    <property type="entry name" value="AB_hydrolase_3"/>
</dbReference>
<evidence type="ECO:0000256" key="1">
    <source>
        <dbReference type="ARBA" id="ARBA00010515"/>
    </source>
</evidence>
<evidence type="ECO:0000313" key="5">
    <source>
        <dbReference type="Proteomes" id="UP000244069"/>
    </source>
</evidence>
<dbReference type="InterPro" id="IPR029058">
    <property type="entry name" value="AB_hydrolase_fold"/>
</dbReference>
<dbReference type="InterPro" id="IPR002168">
    <property type="entry name" value="Lipase_GDXG_HIS_AS"/>
</dbReference>
<sequence length="304" mass="33524">MSRRLHFFNMLLRHTARPRLARTPTPEVAARDMERGARFLFRPPPFLRHVVRPGGMHWFSQGPCAPRRVILWFHGGGYVAGSPRTHRAMLGRLSRLAGVEVCAPDYRLAQEARFPAAVEDARAAWERLMAEGYRPEDVVIGGDSAGGGLAAGLLAWLCQRGTPPAGAVLFSPWTDLTLSGASLTENAEADALLPVGRIGELAEIWLGEADPADPRASPLWADFPTPPPVFIAWSQTEILRDDAARLADRLEQAGSEVRRMVHPVAPHVWPYFLGWFPEARQTLRRAAVFVRECLRPVPAKPGGS</sequence>
<evidence type="ECO:0000313" key="4">
    <source>
        <dbReference type="EMBL" id="PTX45535.1"/>
    </source>
</evidence>
<comment type="similarity">
    <text evidence="1">Belongs to the 'GDXG' lipolytic enzyme family.</text>
</comment>
<dbReference type="EMBL" id="QBKN01000021">
    <property type="protein sequence ID" value="PTX45535.1"/>
    <property type="molecule type" value="Genomic_DNA"/>
</dbReference>
<name>A0A2T6ANZ2_9RHOB</name>
<dbReference type="SUPFAM" id="SSF53474">
    <property type="entry name" value="alpha/beta-Hydrolases"/>
    <property type="match status" value="1"/>
</dbReference>
<dbReference type="Proteomes" id="UP000244069">
    <property type="component" value="Unassembled WGS sequence"/>
</dbReference>
<dbReference type="GO" id="GO:0016787">
    <property type="term" value="F:hydrolase activity"/>
    <property type="evidence" value="ECO:0007669"/>
    <property type="project" value="UniProtKB-KW"/>
</dbReference>
<comment type="caution">
    <text evidence="4">The sequence shown here is derived from an EMBL/GenBank/DDBJ whole genome shotgun (WGS) entry which is preliminary data.</text>
</comment>
<dbReference type="PANTHER" id="PTHR48081">
    <property type="entry name" value="AB HYDROLASE SUPERFAMILY PROTEIN C4A8.06C"/>
    <property type="match status" value="1"/>
</dbReference>
<evidence type="ECO:0000256" key="2">
    <source>
        <dbReference type="ARBA" id="ARBA00022801"/>
    </source>
</evidence>
<accession>A0A2T6ANZ2</accession>
<dbReference type="InterPro" id="IPR050300">
    <property type="entry name" value="GDXG_lipolytic_enzyme"/>
</dbReference>
<dbReference type="PROSITE" id="PS01173">
    <property type="entry name" value="LIPASE_GDXG_HIS"/>
    <property type="match status" value="1"/>
</dbReference>
<evidence type="ECO:0000259" key="3">
    <source>
        <dbReference type="Pfam" id="PF07859"/>
    </source>
</evidence>
<dbReference type="RefSeq" id="WP_107977761.1">
    <property type="nucleotide sequence ID" value="NZ_BMEZ01000021.1"/>
</dbReference>
<dbReference type="AlphaFoldDB" id="A0A2T6ANZ2"/>
<protein>
    <submittedName>
        <fullName evidence="4">Acetyl esterase/lipase</fullName>
    </submittedName>
</protein>
<feature type="domain" description="Alpha/beta hydrolase fold-3" evidence="3">
    <location>
        <begin position="70"/>
        <end position="269"/>
    </location>
</feature>